<dbReference type="SUPFAM" id="SSF117281">
    <property type="entry name" value="Kelch motif"/>
    <property type="match status" value="1"/>
</dbReference>
<dbReference type="OrthoDB" id="45365at2759"/>
<feature type="domain" description="FKB95-like N-terminal Kelch" evidence="1">
    <location>
        <begin position="88"/>
        <end position="362"/>
    </location>
</feature>
<dbReference type="Gene3D" id="2.120.10.80">
    <property type="entry name" value="Kelch-type beta propeller"/>
    <property type="match status" value="1"/>
</dbReference>
<organism evidence="2 3">
    <name type="scientific">Capsella rubella</name>
    <dbReference type="NCBI Taxonomy" id="81985"/>
    <lineage>
        <taxon>Eukaryota</taxon>
        <taxon>Viridiplantae</taxon>
        <taxon>Streptophyta</taxon>
        <taxon>Embryophyta</taxon>
        <taxon>Tracheophyta</taxon>
        <taxon>Spermatophyta</taxon>
        <taxon>Magnoliopsida</taxon>
        <taxon>eudicotyledons</taxon>
        <taxon>Gunneridae</taxon>
        <taxon>Pentapetalae</taxon>
        <taxon>rosids</taxon>
        <taxon>malvids</taxon>
        <taxon>Brassicales</taxon>
        <taxon>Brassicaceae</taxon>
        <taxon>Camelineae</taxon>
        <taxon>Capsella</taxon>
    </lineage>
</organism>
<dbReference type="SMART" id="SM00612">
    <property type="entry name" value="Kelch"/>
    <property type="match status" value="1"/>
</dbReference>
<evidence type="ECO:0000313" key="2">
    <source>
        <dbReference type="EMBL" id="EOA18765.1"/>
    </source>
</evidence>
<dbReference type="EMBL" id="KB870811">
    <property type="protein sequence ID" value="EOA18765.1"/>
    <property type="molecule type" value="Genomic_DNA"/>
</dbReference>
<dbReference type="PANTHER" id="PTHR24414:SF184">
    <property type="entry name" value="GALACTOSE OXIDASE_KELCH REPEAT SUPERFAMILY PROTEIN"/>
    <property type="match status" value="1"/>
</dbReference>
<dbReference type="InterPro" id="IPR015915">
    <property type="entry name" value="Kelch-typ_b-propeller"/>
</dbReference>
<dbReference type="Pfam" id="PF25210">
    <property type="entry name" value="Kelch_FKB95"/>
    <property type="match status" value="1"/>
</dbReference>
<reference evidence="3" key="1">
    <citation type="journal article" date="2013" name="Nat. Genet.">
        <title>The Capsella rubella genome and the genomic consequences of rapid mating system evolution.</title>
        <authorList>
            <person name="Slotte T."/>
            <person name="Hazzouri K.M."/>
            <person name="Agren J.A."/>
            <person name="Koenig D."/>
            <person name="Maumus F."/>
            <person name="Guo Y.L."/>
            <person name="Steige K."/>
            <person name="Platts A.E."/>
            <person name="Escobar J.S."/>
            <person name="Newman L.K."/>
            <person name="Wang W."/>
            <person name="Mandakova T."/>
            <person name="Vello E."/>
            <person name="Smith L.M."/>
            <person name="Henz S.R."/>
            <person name="Steffen J."/>
            <person name="Takuno S."/>
            <person name="Brandvain Y."/>
            <person name="Coop G."/>
            <person name="Andolfatto P."/>
            <person name="Hu T.T."/>
            <person name="Blanchette M."/>
            <person name="Clark R.M."/>
            <person name="Quesneville H."/>
            <person name="Nordborg M."/>
            <person name="Gaut B.S."/>
            <person name="Lysak M.A."/>
            <person name="Jenkins J."/>
            <person name="Grimwood J."/>
            <person name="Chapman J."/>
            <person name="Prochnik S."/>
            <person name="Shu S."/>
            <person name="Rokhsar D."/>
            <person name="Schmutz J."/>
            <person name="Weigel D."/>
            <person name="Wright S.I."/>
        </authorList>
    </citation>
    <scope>NUCLEOTIDE SEQUENCE [LARGE SCALE GENOMIC DNA]</scope>
    <source>
        <strain evidence="3">cv. Monte Gargano</strain>
    </source>
</reference>
<gene>
    <name evidence="2" type="ORF">CARUB_v10007361mg</name>
</gene>
<proteinExistence type="predicted"/>
<sequence>MSSSQGKKKAYKTRQSNSNPTLSDDLILSCVARVSRLYYPTTLSFVSKSIRSFVASPEIYKERSLSSCTESCLYVCLQLHPLDEDPKWFTLYRKPNQTLTCDTSNDNKKSSGYSLATVPIPHSPPMDHSNLVAVGSNIYIVGGSVSPSSRVSILDCQSNTWREGPSLPEELFTVSVSVIGRKIFVLGICKDGFPNKFYVFDTKTLTWDPLPILGTETTHCTYKKIICFGDELHRVSKTGVVDTYSSRESRWDEVKPNKEHYHFLRDSSCKIGNVLYSVSKGEFKWYDNEVRVWRQLKGVLGLLKFHLHDACARLADYGGKMAVLWDEFMPGRKKMIWCAVIALEIRENCEIWGEVEWFDHVLTVPWKYKFIKVLAPTV</sequence>
<dbReference type="KEGG" id="crb:17879656"/>
<protein>
    <recommendedName>
        <fullName evidence="1">FKB95-like N-terminal Kelch domain-containing protein</fullName>
    </recommendedName>
</protein>
<dbReference type="CDD" id="cd22152">
    <property type="entry name" value="F-box_AtAFR-like"/>
    <property type="match status" value="1"/>
</dbReference>
<evidence type="ECO:0000259" key="1">
    <source>
        <dbReference type="Pfam" id="PF25210"/>
    </source>
</evidence>
<name>R0H271_9BRAS</name>
<accession>R0H271</accession>
<dbReference type="PANTHER" id="PTHR24414">
    <property type="entry name" value="F-BOX/KELCH-REPEAT PROTEIN SKIP4"/>
    <property type="match status" value="1"/>
</dbReference>
<keyword evidence="3" id="KW-1185">Reference proteome</keyword>
<evidence type="ECO:0000313" key="3">
    <source>
        <dbReference type="Proteomes" id="UP000029121"/>
    </source>
</evidence>
<dbReference type="InterPro" id="IPR050354">
    <property type="entry name" value="F-box/kelch-repeat_ARATH"/>
</dbReference>
<dbReference type="Proteomes" id="UP000029121">
    <property type="component" value="Unassembled WGS sequence"/>
</dbReference>
<dbReference type="AlphaFoldDB" id="R0H271"/>
<dbReference type="eggNOG" id="KOG1072">
    <property type="taxonomic scope" value="Eukaryota"/>
</dbReference>
<dbReference type="InterPro" id="IPR006652">
    <property type="entry name" value="Kelch_1"/>
</dbReference>
<dbReference type="InterPro" id="IPR057499">
    <property type="entry name" value="Kelch_FKB95"/>
</dbReference>